<dbReference type="RefSeq" id="WP_112257935.1">
    <property type="nucleotide sequence ID" value="NZ_QMIG01000006.1"/>
</dbReference>
<protein>
    <submittedName>
        <fullName evidence="2">Flagellar biosynthesis protein FlgA</fullName>
    </submittedName>
</protein>
<evidence type="ECO:0000259" key="1">
    <source>
        <dbReference type="SMART" id="SM00858"/>
    </source>
</evidence>
<dbReference type="Pfam" id="PF08666">
    <property type="entry name" value="SAF"/>
    <property type="match status" value="1"/>
</dbReference>
<dbReference type="AlphaFoldDB" id="A0A329QVJ4"/>
<proteinExistence type="predicted"/>
<feature type="domain" description="SAF" evidence="1">
    <location>
        <begin position="46"/>
        <end position="107"/>
    </location>
</feature>
<keyword evidence="2" id="KW-0969">Cilium</keyword>
<dbReference type="CDD" id="cd11614">
    <property type="entry name" value="SAF_CpaB_FlgA_like"/>
    <property type="match status" value="1"/>
</dbReference>
<dbReference type="EMBL" id="QMIG01000006">
    <property type="protein sequence ID" value="RAW15332.1"/>
    <property type="molecule type" value="Genomic_DNA"/>
</dbReference>
<evidence type="ECO:0000313" key="3">
    <source>
        <dbReference type="Proteomes" id="UP000250462"/>
    </source>
</evidence>
<name>A0A329QVJ4_9ACTN</name>
<keyword evidence="2" id="KW-0282">Flagellum</keyword>
<keyword evidence="2" id="KW-0966">Cell projection</keyword>
<organism evidence="2 3">
    <name type="scientific">Phytoactinopolyspora halophila</name>
    <dbReference type="NCBI Taxonomy" id="1981511"/>
    <lineage>
        <taxon>Bacteria</taxon>
        <taxon>Bacillati</taxon>
        <taxon>Actinomycetota</taxon>
        <taxon>Actinomycetes</taxon>
        <taxon>Jiangellales</taxon>
        <taxon>Jiangellaceae</taxon>
        <taxon>Phytoactinopolyspora</taxon>
    </lineage>
</organism>
<evidence type="ECO:0000313" key="2">
    <source>
        <dbReference type="EMBL" id="RAW15332.1"/>
    </source>
</evidence>
<reference evidence="2 3" key="1">
    <citation type="submission" date="2018-06" db="EMBL/GenBank/DDBJ databases">
        <title>Phytoactinopolyspora halophila sp. nov., a novel halophilic actinomycete isolated from a saline soil in China.</title>
        <authorList>
            <person name="Tang S.-K."/>
        </authorList>
    </citation>
    <scope>NUCLEOTIDE SEQUENCE [LARGE SCALE GENOMIC DNA]</scope>
    <source>
        <strain evidence="2 3">YIM 96934</strain>
    </source>
</reference>
<dbReference type="Proteomes" id="UP000250462">
    <property type="component" value="Unassembled WGS sequence"/>
</dbReference>
<comment type="caution">
    <text evidence="2">The sequence shown here is derived from an EMBL/GenBank/DDBJ whole genome shotgun (WGS) entry which is preliminary data.</text>
</comment>
<dbReference type="OrthoDB" id="4808509at2"/>
<accession>A0A329QVJ4</accession>
<sequence length="208" mass="21140">MEDRRGHLTRLARAAARHRRLLAAGLAAGAMALAIEAASRSAPSGIDVLVAAHDLDGGTTISQDDLTTTSFPPDAVPDSVLDLTEATGGTLAAPMRAGEPVTDQRLLGPSLLDGWGDHLVAAPVRVTETGAAALIRPGDRINVLAAPADGLNPPRVIAEDVPVLTVADDSTPAKGTVLVVGATAEQATELAHAAVTSRVSFTMGVPDT</sequence>
<gene>
    <name evidence="2" type="ORF">DPM12_08715</name>
</gene>
<dbReference type="SMART" id="SM00858">
    <property type="entry name" value="SAF"/>
    <property type="match status" value="1"/>
</dbReference>
<dbReference type="InterPro" id="IPR013974">
    <property type="entry name" value="SAF"/>
</dbReference>
<keyword evidence="3" id="KW-1185">Reference proteome</keyword>